<name>A0A0S4JPU9_BODSA</name>
<feature type="transmembrane region" description="Helical" evidence="2">
    <location>
        <begin position="876"/>
        <end position="897"/>
    </location>
</feature>
<organism evidence="3 4">
    <name type="scientific">Bodo saltans</name>
    <name type="common">Flagellated protozoan</name>
    <dbReference type="NCBI Taxonomy" id="75058"/>
    <lineage>
        <taxon>Eukaryota</taxon>
        <taxon>Discoba</taxon>
        <taxon>Euglenozoa</taxon>
        <taxon>Kinetoplastea</taxon>
        <taxon>Metakinetoplastina</taxon>
        <taxon>Eubodonida</taxon>
        <taxon>Bodonidae</taxon>
        <taxon>Bodo</taxon>
    </lineage>
</organism>
<keyword evidence="2" id="KW-0472">Membrane</keyword>
<evidence type="ECO:0000313" key="4">
    <source>
        <dbReference type="Proteomes" id="UP000051952"/>
    </source>
</evidence>
<protein>
    <submittedName>
        <fullName evidence="3">Transmembrane protein, putative</fullName>
    </submittedName>
</protein>
<dbReference type="Proteomes" id="UP000051952">
    <property type="component" value="Unassembled WGS sequence"/>
</dbReference>
<evidence type="ECO:0000313" key="3">
    <source>
        <dbReference type="EMBL" id="CUG93574.1"/>
    </source>
</evidence>
<keyword evidence="4" id="KW-1185">Reference proteome</keyword>
<evidence type="ECO:0000256" key="1">
    <source>
        <dbReference type="SAM" id="MobiDB-lite"/>
    </source>
</evidence>
<accession>A0A0S4JPU9</accession>
<proteinExistence type="predicted"/>
<feature type="transmembrane region" description="Helical" evidence="2">
    <location>
        <begin position="802"/>
        <end position="823"/>
    </location>
</feature>
<feature type="region of interest" description="Disordered" evidence="1">
    <location>
        <begin position="604"/>
        <end position="668"/>
    </location>
</feature>
<feature type="compositionally biased region" description="Polar residues" evidence="1">
    <location>
        <begin position="604"/>
        <end position="650"/>
    </location>
</feature>
<feature type="transmembrane region" description="Helical" evidence="2">
    <location>
        <begin position="1104"/>
        <end position="1126"/>
    </location>
</feature>
<feature type="transmembrane region" description="Helical" evidence="2">
    <location>
        <begin position="909"/>
        <end position="929"/>
    </location>
</feature>
<gene>
    <name evidence="3" type="ORF">BSAL_43565</name>
</gene>
<reference evidence="4" key="1">
    <citation type="submission" date="2015-09" db="EMBL/GenBank/DDBJ databases">
        <authorList>
            <consortium name="Pathogen Informatics"/>
        </authorList>
    </citation>
    <scope>NUCLEOTIDE SEQUENCE [LARGE SCALE GENOMIC DNA]</scope>
    <source>
        <strain evidence="4">Lake Konstanz</strain>
    </source>
</reference>
<keyword evidence="2" id="KW-1133">Transmembrane helix</keyword>
<feature type="transmembrane region" description="Helical" evidence="2">
    <location>
        <begin position="1080"/>
        <end position="1098"/>
    </location>
</feature>
<dbReference type="VEuPathDB" id="TriTrypDB:BSAL_43565"/>
<dbReference type="EMBL" id="CYKH01002164">
    <property type="protein sequence ID" value="CUG93574.1"/>
    <property type="molecule type" value="Genomic_DNA"/>
</dbReference>
<keyword evidence="2 3" id="KW-0812">Transmembrane</keyword>
<sequence length="1311" mass="139472">MMLDVSRSVYMRIDVSGSSGGSSVLGIYGNLTRTLSENDSGGGLFLAAQTAFFSLSIVGADGGPTLSTPAMSSVIAIGRGATVLRNRSTIPIVSFLMCTDLSTFATSSLCTAPGFTATLSGTNTAMISVNDINTNLTGQSSPIRASSITSDILQVGDGANTILPVILMILPCPLDRNQTPQNASWWSINFAAGASAVRIGHGAHVSGLPANPDIEPKSLAVGVFTAAAVASSSSARPSYANVVLNYSSLSPNSSSASSAALIHVSGDATVVGRVRVASTDPNQTFTVYTSSLASSSPVTTTWLIYMDQCSALISLVSADVSTSVPLFQSASQNTSPWLQQNAPVDDVERAVQERRSIISLQVTMYGGDDNVAPATSTFGTVNLNHVDFATASGVTTQTSFTSLVVHVIENATRLENASLSSTPPLVWWPQLLQTLAPSNSMNDTHSFVLPTNSSARAVTADFHTACITIDAQEVHLFESTSLLLDNTTRPKLPSGVVGYVPLPIPQSPEDARGVQLNWAQLECSSTTSASLSEGTHTATTFTKSLPSMSASEMSLTDQSMTHSTTLSFTSTFTNATPSHTPATLVPSHSLSATDIPTVTISVSPTQPTQVRLSSSRSWNATASGQPTLSHELTASPIQTQSTIVMPSDSDTASRSTTPSHTRSRRYDSASLVLPATMTLESSLSTTHPSLPITWSSSQVMPLTDTNQSTPTMTIIVRKNSRPEIPAAVGDVVGGTAVVTALLSPAGALGARRLSLMMGLGSCSSLDDLPDIDSVLTDPLDVTASPTGLLLGPDYGATHRGAVIGNIIICVAAVFVGFLLTLVVRAADRKEKKDSRVSTSPEKGNDIHAASSFDKQEGDHHHNTIIESAAALRLPGLFFIVVALFYQQVIVSSMLLLVYPSGAWESSDRSIGACGLAVSFIIIASMSRVLDPRKEYFRAVPVAVDESELHELHQHLFPAPWRNTRRHSSQSFVTRAVNKIVYFFAWLQAEKVMWTSRVGGGDALFVERYGFLFEGCDGGRQWWVIGEMLGTIALSGLSAFVPESIPECLAALWSSVAVSVVQLLMTLVLRPMNSRFENTIVIGLAAIQVAVGLCQALAAPDMVSFVLSALAATLSALLVLATLAHIVRSRLRGISRLLKSQRRQFLPRKQQKRGGPSGLQKSLVQQQHELLGLPSSASLGDFKGLQHSRALDDVVLPPIEQLDLLSIVDIICVATKERNKRFSRNHFFSDVHDAGKASGFVDDPTDSTRPSRLSVKFLMGHRPKRRIQIPDLPDEFVVELSELHGHPEPLHDTTSNNGGDMESHLALSFQSV</sequence>
<feature type="region of interest" description="Disordered" evidence="1">
    <location>
        <begin position="832"/>
        <end position="858"/>
    </location>
</feature>
<evidence type="ECO:0000256" key="2">
    <source>
        <dbReference type="SAM" id="Phobius"/>
    </source>
</evidence>